<keyword evidence="1" id="KW-1133">Transmembrane helix</keyword>
<proteinExistence type="predicted"/>
<dbReference type="SUPFAM" id="SSF103473">
    <property type="entry name" value="MFS general substrate transporter"/>
    <property type="match status" value="1"/>
</dbReference>
<dbReference type="EMBL" id="CAUYUJ010014445">
    <property type="protein sequence ID" value="CAK0841306.1"/>
    <property type="molecule type" value="Genomic_DNA"/>
</dbReference>
<comment type="caution">
    <text evidence="2">The sequence shown here is derived from an EMBL/GenBank/DDBJ whole genome shotgun (WGS) entry which is preliminary data.</text>
</comment>
<gene>
    <name evidence="2" type="ORF">PCOR1329_LOCUS36548</name>
</gene>
<protein>
    <recommendedName>
        <fullName evidence="4">Solute carrier family 40 protein</fullName>
    </recommendedName>
</protein>
<keyword evidence="1" id="KW-0812">Transmembrane</keyword>
<sequence length="158" mass="17214">MKSGLQCVLELFTQLALVIAFAAWRALWFGIISTHSAEPFRLQSMGRVMGLPFLFSGLANFVQAPLIFWTLDAQIGDFTWTLLIILLVSVPLPLLFVAVQVKQRKMGTVVARTASIVRAESMHMTHALTHGTACGGPEPHVLSAAVERSRSAGREGVI</sequence>
<keyword evidence="1" id="KW-0472">Membrane</keyword>
<feature type="transmembrane region" description="Helical" evidence="1">
    <location>
        <begin position="53"/>
        <end position="72"/>
    </location>
</feature>
<evidence type="ECO:0008006" key="4">
    <source>
        <dbReference type="Google" id="ProtNLM"/>
    </source>
</evidence>
<accession>A0ABN9T885</accession>
<feature type="transmembrane region" description="Helical" evidence="1">
    <location>
        <begin position="12"/>
        <end position="32"/>
    </location>
</feature>
<keyword evidence="3" id="KW-1185">Reference proteome</keyword>
<dbReference type="Proteomes" id="UP001189429">
    <property type="component" value="Unassembled WGS sequence"/>
</dbReference>
<reference evidence="2" key="1">
    <citation type="submission" date="2023-10" db="EMBL/GenBank/DDBJ databases">
        <authorList>
            <person name="Chen Y."/>
            <person name="Shah S."/>
            <person name="Dougan E. K."/>
            <person name="Thang M."/>
            <person name="Chan C."/>
        </authorList>
    </citation>
    <scope>NUCLEOTIDE SEQUENCE [LARGE SCALE GENOMIC DNA]</scope>
</reference>
<name>A0ABN9T885_9DINO</name>
<organism evidence="2 3">
    <name type="scientific">Prorocentrum cordatum</name>
    <dbReference type="NCBI Taxonomy" id="2364126"/>
    <lineage>
        <taxon>Eukaryota</taxon>
        <taxon>Sar</taxon>
        <taxon>Alveolata</taxon>
        <taxon>Dinophyceae</taxon>
        <taxon>Prorocentrales</taxon>
        <taxon>Prorocentraceae</taxon>
        <taxon>Prorocentrum</taxon>
    </lineage>
</organism>
<evidence type="ECO:0000313" key="2">
    <source>
        <dbReference type="EMBL" id="CAK0841306.1"/>
    </source>
</evidence>
<dbReference type="InterPro" id="IPR036259">
    <property type="entry name" value="MFS_trans_sf"/>
</dbReference>
<evidence type="ECO:0000313" key="3">
    <source>
        <dbReference type="Proteomes" id="UP001189429"/>
    </source>
</evidence>
<feature type="transmembrane region" description="Helical" evidence="1">
    <location>
        <begin position="78"/>
        <end position="99"/>
    </location>
</feature>
<evidence type="ECO:0000256" key="1">
    <source>
        <dbReference type="SAM" id="Phobius"/>
    </source>
</evidence>